<sequence>MTASREVEAPAVTADGTDPELLDLQDDISFGLEEVNELLAELIAMQADRKAKDGELLSYRLGVTGEQPETLAKIGARYDLSRDRIRQLHTKAVGQLIRNAQLSGHRAADVFAERYPIGARDQQLVRALLVETYATDTDIAANELSYLKLRLAGHASEDAKRIAGFVTQRIAAWQKKTNRRLAKLRDAEPRATSQLNPWLGQVDWPGSATPDALPVVSARTVDSDDDGRGRFYLDKVGRDVPFDSGLEARLLWILNASDLVDSFQEQPAAVGYHRDGTEQVCYPSIVARLTDGRVVLIDVQPLGHVAFHVNRTKAAAGRAYAHSKGWGWLIWTGSLLGIPDLLARKVDAHTAAQLTELVERGPVSWPTIRQLRAEPGLELLDFVALVLRNEWRWDRGPFQLSAPPSHPPRT</sequence>
<organism evidence="2 3">
    <name type="scientific">Nocardia iowensis</name>
    <dbReference type="NCBI Taxonomy" id="204891"/>
    <lineage>
        <taxon>Bacteria</taxon>
        <taxon>Bacillati</taxon>
        <taxon>Actinomycetota</taxon>
        <taxon>Actinomycetes</taxon>
        <taxon>Mycobacteriales</taxon>
        <taxon>Nocardiaceae</taxon>
        <taxon>Nocardia</taxon>
    </lineage>
</organism>
<gene>
    <name evidence="2" type="ORF">KV110_28340</name>
</gene>
<evidence type="ECO:0000313" key="2">
    <source>
        <dbReference type="EMBL" id="QXN89407.1"/>
    </source>
</evidence>
<keyword evidence="3" id="KW-1185">Reference proteome</keyword>
<protein>
    <recommendedName>
        <fullName evidence="1">RNA polymerase sigma-70 region 4 domain-containing protein</fullName>
    </recommendedName>
</protein>
<dbReference type="EMBL" id="CP078145">
    <property type="protein sequence ID" value="QXN89407.1"/>
    <property type="molecule type" value="Genomic_DNA"/>
</dbReference>
<proteinExistence type="predicted"/>
<dbReference type="InterPro" id="IPR007630">
    <property type="entry name" value="RNA_pol_sigma70_r4"/>
</dbReference>
<dbReference type="Pfam" id="PF04545">
    <property type="entry name" value="Sigma70_r4"/>
    <property type="match status" value="1"/>
</dbReference>
<evidence type="ECO:0000313" key="3">
    <source>
        <dbReference type="Proteomes" id="UP000694257"/>
    </source>
</evidence>
<evidence type="ECO:0000259" key="1">
    <source>
        <dbReference type="Pfam" id="PF04545"/>
    </source>
</evidence>
<name>A0ABX8RIF5_NOCIO</name>
<accession>A0ABX8RIF5</accession>
<feature type="domain" description="RNA polymerase sigma-70 region 4" evidence="1">
    <location>
        <begin position="57"/>
        <end position="96"/>
    </location>
</feature>
<dbReference type="RefSeq" id="WP_218470283.1">
    <property type="nucleotide sequence ID" value="NZ_BAABJN010000017.1"/>
</dbReference>
<reference evidence="2 3" key="1">
    <citation type="submission" date="2021-07" db="EMBL/GenBank/DDBJ databases">
        <title>Whole Genome Sequence of Nocardia Iowensis.</title>
        <authorList>
            <person name="Lamm A."/>
            <person name="Collins-Fairclough A.M."/>
            <person name="Bunk B."/>
            <person name="Sproer C."/>
        </authorList>
    </citation>
    <scope>NUCLEOTIDE SEQUENCE [LARGE SCALE GENOMIC DNA]</scope>
    <source>
        <strain evidence="2 3">NRRL 5646</strain>
    </source>
</reference>
<dbReference type="Proteomes" id="UP000694257">
    <property type="component" value="Chromosome"/>
</dbReference>